<protein>
    <submittedName>
        <fullName evidence="1">Uncharacterized protein</fullName>
    </submittedName>
</protein>
<evidence type="ECO:0000313" key="1">
    <source>
        <dbReference type="EMBL" id="MEC3888872.1"/>
    </source>
</evidence>
<gene>
    <name evidence="1" type="ORF">LLE72_014240</name>
</gene>
<dbReference type="EMBL" id="JAJFNJ020000003">
    <property type="protein sequence ID" value="MEC3888872.1"/>
    <property type="molecule type" value="Genomic_DNA"/>
</dbReference>
<accession>A0AAJ3CEL2</accession>
<organism evidence="1 2">
    <name type="scientific">Xanthomonas campestris pv. papavericola</name>
    <dbReference type="NCBI Taxonomy" id="487881"/>
    <lineage>
        <taxon>Bacteria</taxon>
        <taxon>Pseudomonadati</taxon>
        <taxon>Pseudomonadota</taxon>
        <taxon>Gammaproteobacteria</taxon>
        <taxon>Lysobacterales</taxon>
        <taxon>Lysobacteraceae</taxon>
        <taxon>Xanthomonas</taxon>
    </lineage>
</organism>
<dbReference type="Proteomes" id="UP001297361">
    <property type="component" value="Unassembled WGS sequence"/>
</dbReference>
<name>A0AAJ3CEL2_XANCA</name>
<comment type="caution">
    <text evidence="1">The sequence shown here is derived from an EMBL/GenBank/DDBJ whole genome shotgun (WGS) entry which is preliminary data.</text>
</comment>
<evidence type="ECO:0000313" key="2">
    <source>
        <dbReference type="Proteomes" id="UP001297361"/>
    </source>
</evidence>
<sequence length="152" mass="16596">MTQESDMAQEKPGAIVLCVEDEHGGQVGAIAVTNDAHLSVRSVVGEFNSCLEELSKEFEVLDAPEVVDGVTDAWLKSGFEAFDPVSVFYDPFTGTSVRKLVKYIAGRLDSKAVGYVRFDVGRVSEIKARLEDVVPSKVLEPTQRKRKGIGFS</sequence>
<reference evidence="1" key="1">
    <citation type="submission" date="2021-10" db="EMBL/GenBank/DDBJ databases">
        <authorList>
            <person name="Hussein R."/>
            <person name="Harrison J."/>
            <person name="Studholme D.J."/>
            <person name="Vicente J."/>
            <person name="Grant M."/>
        </authorList>
    </citation>
    <scope>NUCLEOTIDE SEQUENCE</scope>
    <source>
        <strain evidence="1">NCPPB 2970</strain>
    </source>
</reference>
<reference evidence="1" key="2">
    <citation type="submission" date="2024-01" db="EMBL/GenBank/DDBJ databases">
        <title>Long-read genome sequencing of X. campestris pv. papavericola.</title>
        <authorList>
            <person name="Hussain R.M.F."/>
            <person name="Greer S."/>
            <person name="Harrison J."/>
            <person name="Grant M."/>
            <person name="Vicente J."/>
            <person name="Studholme D.J."/>
        </authorList>
    </citation>
    <scope>NUCLEOTIDE SEQUENCE</scope>
    <source>
        <strain evidence="1">NCPPB 2970</strain>
    </source>
</reference>
<proteinExistence type="predicted"/>
<dbReference type="AlphaFoldDB" id="A0AAJ3CEL2"/>
<dbReference type="RefSeq" id="WP_228426981.1">
    <property type="nucleotide sequence ID" value="NZ_JAJFNJ020000003.1"/>
</dbReference>